<keyword evidence="1" id="KW-0233">DNA recombination</keyword>
<keyword evidence="1" id="KW-0227">DNA damage</keyword>
<dbReference type="PANTHER" id="PTHR10492:SF90">
    <property type="entry name" value="ATP-DEPENDENT DNA HELICASE"/>
    <property type="match status" value="1"/>
</dbReference>
<sequence>MLLFCEVSSPLRVWEESWETLSEDILRTKRKLFRYPLLELDDDQKRTYCLLEIQELLRRNGKSLADFEDLPRPDVRLLETLDNRLIREEMAHNLLPDTIIHHQLSGDLNSEQRIIYDRVIESVYKQEGGFFFVYGPGGTGKTFLYRAILGRLRSEKMIALAVASS</sequence>
<dbReference type="EMBL" id="JBCNJP010016270">
    <property type="protein sequence ID" value="KAK9048063.1"/>
    <property type="molecule type" value="Genomic_DNA"/>
</dbReference>
<keyword evidence="1" id="KW-0234">DNA repair</keyword>
<keyword evidence="4" id="KW-1185">Reference proteome</keyword>
<evidence type="ECO:0000313" key="4">
    <source>
        <dbReference type="Proteomes" id="UP001408789"/>
    </source>
</evidence>
<protein>
    <recommendedName>
        <fullName evidence="1">ATP-dependent DNA helicase</fullName>
        <ecNumber evidence="1">5.6.2.3</ecNumber>
    </recommendedName>
</protein>
<accession>A0AAP0C469</accession>
<dbReference type="AlphaFoldDB" id="A0AAP0C469"/>
<dbReference type="GO" id="GO:0000723">
    <property type="term" value="P:telomere maintenance"/>
    <property type="evidence" value="ECO:0007669"/>
    <property type="project" value="InterPro"/>
</dbReference>
<comment type="caution">
    <text evidence="3">The sequence shown here is derived from an EMBL/GenBank/DDBJ whole genome shotgun (WGS) entry which is preliminary data.</text>
</comment>
<keyword evidence="1" id="KW-0547">Nucleotide-binding</keyword>
<keyword evidence="1" id="KW-0067">ATP-binding</keyword>
<dbReference type="Pfam" id="PF05970">
    <property type="entry name" value="PIF1"/>
    <property type="match status" value="1"/>
</dbReference>
<dbReference type="GO" id="GO:0043139">
    <property type="term" value="F:5'-3' DNA helicase activity"/>
    <property type="evidence" value="ECO:0007669"/>
    <property type="project" value="UniProtKB-EC"/>
</dbReference>
<gene>
    <name evidence="3" type="ORF">SSX86_032974</name>
</gene>
<dbReference type="InterPro" id="IPR027417">
    <property type="entry name" value="P-loop_NTPase"/>
</dbReference>
<dbReference type="InterPro" id="IPR010285">
    <property type="entry name" value="DNA_helicase_pif1-like_DEAD"/>
</dbReference>
<evidence type="ECO:0000313" key="3">
    <source>
        <dbReference type="EMBL" id="KAK9048063.1"/>
    </source>
</evidence>
<keyword evidence="1" id="KW-0347">Helicase</keyword>
<organism evidence="3 4">
    <name type="scientific">Deinandra increscens subsp. villosa</name>
    <dbReference type="NCBI Taxonomy" id="3103831"/>
    <lineage>
        <taxon>Eukaryota</taxon>
        <taxon>Viridiplantae</taxon>
        <taxon>Streptophyta</taxon>
        <taxon>Embryophyta</taxon>
        <taxon>Tracheophyta</taxon>
        <taxon>Spermatophyta</taxon>
        <taxon>Magnoliopsida</taxon>
        <taxon>eudicotyledons</taxon>
        <taxon>Gunneridae</taxon>
        <taxon>Pentapetalae</taxon>
        <taxon>asterids</taxon>
        <taxon>campanulids</taxon>
        <taxon>Asterales</taxon>
        <taxon>Asteraceae</taxon>
        <taxon>Asteroideae</taxon>
        <taxon>Heliantheae alliance</taxon>
        <taxon>Madieae</taxon>
        <taxon>Madiinae</taxon>
        <taxon>Deinandra</taxon>
    </lineage>
</organism>
<dbReference type="GO" id="GO:0006310">
    <property type="term" value="P:DNA recombination"/>
    <property type="evidence" value="ECO:0007669"/>
    <property type="project" value="UniProtKB-KW"/>
</dbReference>
<dbReference type="Proteomes" id="UP001408789">
    <property type="component" value="Unassembled WGS sequence"/>
</dbReference>
<comment type="catalytic activity">
    <reaction evidence="1">
        <text>ATP + H2O = ADP + phosphate + H(+)</text>
        <dbReference type="Rhea" id="RHEA:13065"/>
        <dbReference type="ChEBI" id="CHEBI:15377"/>
        <dbReference type="ChEBI" id="CHEBI:15378"/>
        <dbReference type="ChEBI" id="CHEBI:30616"/>
        <dbReference type="ChEBI" id="CHEBI:43474"/>
        <dbReference type="ChEBI" id="CHEBI:456216"/>
        <dbReference type="EC" id="5.6.2.3"/>
    </reaction>
</comment>
<evidence type="ECO:0000256" key="1">
    <source>
        <dbReference type="RuleBase" id="RU363044"/>
    </source>
</evidence>
<feature type="domain" description="DNA helicase Pif1-like DEAD-box helicase" evidence="2">
    <location>
        <begin position="108"/>
        <end position="165"/>
    </location>
</feature>
<dbReference type="GO" id="GO:0006281">
    <property type="term" value="P:DNA repair"/>
    <property type="evidence" value="ECO:0007669"/>
    <property type="project" value="UniProtKB-KW"/>
</dbReference>
<dbReference type="Gene3D" id="3.40.50.300">
    <property type="entry name" value="P-loop containing nucleotide triphosphate hydrolases"/>
    <property type="match status" value="1"/>
</dbReference>
<dbReference type="PANTHER" id="PTHR10492">
    <property type="match status" value="1"/>
</dbReference>
<reference evidence="3 4" key="1">
    <citation type="submission" date="2024-04" db="EMBL/GenBank/DDBJ databases">
        <title>The reference genome of an endangered Asteraceae, Deinandra increscens subsp. villosa, native to the Central Coast of California.</title>
        <authorList>
            <person name="Guilliams M."/>
            <person name="Hasenstab-Lehman K."/>
            <person name="Meyer R."/>
            <person name="Mcevoy S."/>
        </authorList>
    </citation>
    <scope>NUCLEOTIDE SEQUENCE [LARGE SCALE GENOMIC DNA]</scope>
    <source>
        <tissue evidence="3">Leaf</tissue>
    </source>
</reference>
<dbReference type="EC" id="5.6.2.3" evidence="1"/>
<feature type="non-terminal residue" evidence="3">
    <location>
        <position position="165"/>
    </location>
</feature>
<name>A0AAP0C469_9ASTR</name>
<keyword evidence="1" id="KW-0378">Hydrolase</keyword>
<comment type="similarity">
    <text evidence="1">Belongs to the helicase family.</text>
</comment>
<comment type="cofactor">
    <cofactor evidence="1">
        <name>Mg(2+)</name>
        <dbReference type="ChEBI" id="CHEBI:18420"/>
    </cofactor>
</comment>
<dbReference type="GO" id="GO:0016787">
    <property type="term" value="F:hydrolase activity"/>
    <property type="evidence" value="ECO:0007669"/>
    <property type="project" value="UniProtKB-KW"/>
</dbReference>
<evidence type="ECO:0000259" key="2">
    <source>
        <dbReference type="Pfam" id="PF05970"/>
    </source>
</evidence>
<dbReference type="SUPFAM" id="SSF52540">
    <property type="entry name" value="P-loop containing nucleoside triphosphate hydrolases"/>
    <property type="match status" value="1"/>
</dbReference>
<dbReference type="GO" id="GO:0005524">
    <property type="term" value="F:ATP binding"/>
    <property type="evidence" value="ECO:0007669"/>
    <property type="project" value="UniProtKB-KW"/>
</dbReference>
<proteinExistence type="inferred from homology"/>